<keyword evidence="3" id="KW-1185">Reference proteome</keyword>
<dbReference type="EMBL" id="JAHDVG010000475">
    <property type="protein sequence ID" value="KAH1176190.1"/>
    <property type="molecule type" value="Genomic_DNA"/>
</dbReference>
<feature type="region of interest" description="Disordered" evidence="1">
    <location>
        <begin position="171"/>
        <end position="193"/>
    </location>
</feature>
<name>A0A9D4B116_9SAUR</name>
<evidence type="ECO:0000256" key="1">
    <source>
        <dbReference type="SAM" id="MobiDB-lite"/>
    </source>
</evidence>
<dbReference type="AlphaFoldDB" id="A0A9D4B116"/>
<dbReference type="Proteomes" id="UP000827986">
    <property type="component" value="Unassembled WGS sequence"/>
</dbReference>
<sequence length="193" mass="19771">MAPSLILWDAQVTAERGLMVGGSSPLEIPRGAGGRPVQRWPKGSTPGTDGASGRSREAPRGFSACQVGVGRRASLAPRGGWKTGRAKGALSYRHAPSPHCCRRKVGLNQSQLCCCVSDHLLLEICLDAAPGEGGGLALAQVSTTLVGSLAQEPHCSSGNVLSRAAWVEPAPKSSTSKAGASIGPRAENSPVAE</sequence>
<feature type="region of interest" description="Disordered" evidence="1">
    <location>
        <begin position="21"/>
        <end position="60"/>
    </location>
</feature>
<accession>A0A9D4B116</accession>
<organism evidence="2 3">
    <name type="scientific">Mauremys mutica</name>
    <name type="common">yellowpond turtle</name>
    <dbReference type="NCBI Taxonomy" id="74926"/>
    <lineage>
        <taxon>Eukaryota</taxon>
        <taxon>Metazoa</taxon>
        <taxon>Chordata</taxon>
        <taxon>Craniata</taxon>
        <taxon>Vertebrata</taxon>
        <taxon>Euteleostomi</taxon>
        <taxon>Archelosauria</taxon>
        <taxon>Testudinata</taxon>
        <taxon>Testudines</taxon>
        <taxon>Cryptodira</taxon>
        <taxon>Durocryptodira</taxon>
        <taxon>Testudinoidea</taxon>
        <taxon>Geoemydidae</taxon>
        <taxon>Geoemydinae</taxon>
        <taxon>Mauremys</taxon>
    </lineage>
</organism>
<reference evidence="2" key="1">
    <citation type="submission" date="2021-09" db="EMBL/GenBank/DDBJ databases">
        <title>The genome of Mauremys mutica provides insights into the evolution of semi-aquatic lifestyle.</title>
        <authorList>
            <person name="Gong S."/>
            <person name="Gao Y."/>
        </authorList>
    </citation>
    <scope>NUCLEOTIDE SEQUENCE</scope>
    <source>
        <strain evidence="2">MM-2020</strain>
        <tissue evidence="2">Muscle</tissue>
    </source>
</reference>
<comment type="caution">
    <text evidence="2">The sequence shown here is derived from an EMBL/GenBank/DDBJ whole genome shotgun (WGS) entry which is preliminary data.</text>
</comment>
<evidence type="ECO:0000313" key="2">
    <source>
        <dbReference type="EMBL" id="KAH1176190.1"/>
    </source>
</evidence>
<proteinExistence type="predicted"/>
<gene>
    <name evidence="2" type="ORF">KIL84_020924</name>
</gene>
<evidence type="ECO:0000313" key="3">
    <source>
        <dbReference type="Proteomes" id="UP000827986"/>
    </source>
</evidence>
<protein>
    <submittedName>
        <fullName evidence="2">Uncharacterized protein</fullName>
    </submittedName>
</protein>